<dbReference type="InterPro" id="IPR052789">
    <property type="entry name" value="SSUH2_homolog"/>
</dbReference>
<name>A0A5D2HX18_GOSTO</name>
<dbReference type="Proteomes" id="UP000322667">
    <property type="component" value="Chromosome D13"/>
</dbReference>
<sequence>MGYYNGNDGPVLHKSWVFKRKEVKLKSGFLREKSETEESERLRSYQYVGRTGSVIPTTSLAGAEVSIKEIRSATSFSGHYPPSIHAPFINSPEPLPNEEAILHQGPYTTDYGTYSNDFRRQLLDEVEIRELLIDHVGHRCCWGSRPARTWKIHAVEDCNVYVGTLETFLEEREVVRETEPYHGGNIDGKDKGPELVLWELDLRSQFPALYVPYKETRVKIPRCETVEKCSGCAGRGDIACPTCNADQEPGFYKQNQMSQCPACYGRGLIAHRDGSDTMKPCLISIPQLLYGYSRKIPCATCGSRGLLQCKTCHGSGSLLTLRVAIIKWKTLSTRKVSVTSGAASVPDEIFHRAKGVQLCNTQASQCSPAFFADSFFLNQFSFDVIQDRPFIPPTARVICERHMISVVPVTLGLSREVYLKDYYPARFCWGLCPCLEWLKK</sequence>
<proteinExistence type="predicted"/>
<evidence type="ECO:0000313" key="1">
    <source>
        <dbReference type="EMBL" id="TYH34219.1"/>
    </source>
</evidence>
<evidence type="ECO:0000313" key="2">
    <source>
        <dbReference type="Proteomes" id="UP000322667"/>
    </source>
</evidence>
<dbReference type="AlphaFoldDB" id="A0A5D2HX18"/>
<protein>
    <submittedName>
        <fullName evidence="1">Uncharacterized protein</fullName>
    </submittedName>
</protein>
<dbReference type="PANTHER" id="PTHR48465">
    <property type="entry name" value="PROTEIN SSUH2 HOMOLOG"/>
    <property type="match status" value="1"/>
</dbReference>
<organism evidence="1 2">
    <name type="scientific">Gossypium tomentosum</name>
    <name type="common">Hawaiian cotton</name>
    <name type="synonym">Gossypium sandvicense</name>
    <dbReference type="NCBI Taxonomy" id="34277"/>
    <lineage>
        <taxon>Eukaryota</taxon>
        <taxon>Viridiplantae</taxon>
        <taxon>Streptophyta</taxon>
        <taxon>Embryophyta</taxon>
        <taxon>Tracheophyta</taxon>
        <taxon>Spermatophyta</taxon>
        <taxon>Magnoliopsida</taxon>
        <taxon>eudicotyledons</taxon>
        <taxon>Gunneridae</taxon>
        <taxon>Pentapetalae</taxon>
        <taxon>rosids</taxon>
        <taxon>malvids</taxon>
        <taxon>Malvales</taxon>
        <taxon>Malvaceae</taxon>
        <taxon>Malvoideae</taxon>
        <taxon>Gossypium</taxon>
    </lineage>
</organism>
<reference evidence="1 2" key="1">
    <citation type="submission" date="2019-07" db="EMBL/GenBank/DDBJ databases">
        <title>WGS assembly of Gossypium tomentosum.</title>
        <authorList>
            <person name="Chen Z.J."/>
            <person name="Sreedasyam A."/>
            <person name="Ando A."/>
            <person name="Song Q."/>
            <person name="De L."/>
            <person name="Hulse-Kemp A."/>
            <person name="Ding M."/>
            <person name="Ye W."/>
            <person name="Kirkbride R."/>
            <person name="Jenkins J."/>
            <person name="Plott C."/>
            <person name="Lovell J."/>
            <person name="Lin Y.-M."/>
            <person name="Vaughn R."/>
            <person name="Liu B."/>
            <person name="Li W."/>
            <person name="Simpson S."/>
            <person name="Scheffler B."/>
            <person name="Saski C."/>
            <person name="Grover C."/>
            <person name="Hu G."/>
            <person name="Conover J."/>
            <person name="Carlson J."/>
            <person name="Shu S."/>
            <person name="Boston L."/>
            <person name="Williams M."/>
            <person name="Peterson D."/>
            <person name="Mcgee K."/>
            <person name="Jones D."/>
            <person name="Wendel J."/>
            <person name="Stelly D."/>
            <person name="Grimwood J."/>
            <person name="Schmutz J."/>
        </authorList>
    </citation>
    <scope>NUCLEOTIDE SEQUENCE [LARGE SCALE GENOMIC DNA]</scope>
    <source>
        <strain evidence="1">7179.01</strain>
    </source>
</reference>
<keyword evidence="2" id="KW-1185">Reference proteome</keyword>
<accession>A0A5D2HX18</accession>
<dbReference type="EMBL" id="CM017635">
    <property type="protein sequence ID" value="TYH34219.1"/>
    <property type="molecule type" value="Genomic_DNA"/>
</dbReference>
<dbReference type="PANTHER" id="PTHR48465:SF1">
    <property type="entry name" value="PROTEIN SSUH2 HOMOLOG"/>
    <property type="match status" value="1"/>
</dbReference>
<gene>
    <name evidence="1" type="ORF">ES332_D13G112900v1</name>
</gene>